<name>A0A545AUQ8_9ACTN</name>
<dbReference type="GO" id="GO:0000976">
    <property type="term" value="F:transcription cis-regulatory region binding"/>
    <property type="evidence" value="ECO:0007669"/>
    <property type="project" value="TreeGrafter"/>
</dbReference>
<organism evidence="5 6">
    <name type="scientific">Cryptosporangium phraense</name>
    <dbReference type="NCBI Taxonomy" id="2593070"/>
    <lineage>
        <taxon>Bacteria</taxon>
        <taxon>Bacillati</taxon>
        <taxon>Actinomycetota</taxon>
        <taxon>Actinomycetes</taxon>
        <taxon>Cryptosporangiales</taxon>
        <taxon>Cryptosporangiaceae</taxon>
        <taxon>Cryptosporangium</taxon>
    </lineage>
</organism>
<dbReference type="Pfam" id="PF12625">
    <property type="entry name" value="Arabinose_bd"/>
    <property type="match status" value="1"/>
</dbReference>
<dbReference type="Pfam" id="PF12833">
    <property type="entry name" value="HTH_18"/>
    <property type="match status" value="1"/>
</dbReference>
<feature type="domain" description="HTH araC/xylS-type" evidence="4">
    <location>
        <begin position="235"/>
        <end position="336"/>
    </location>
</feature>
<dbReference type="InterPro" id="IPR018060">
    <property type="entry name" value="HTH_AraC"/>
</dbReference>
<dbReference type="Gene3D" id="1.10.10.60">
    <property type="entry name" value="Homeodomain-like"/>
    <property type="match status" value="1"/>
</dbReference>
<dbReference type="InParanoid" id="A0A545AUQ8"/>
<dbReference type="PROSITE" id="PS01124">
    <property type="entry name" value="HTH_ARAC_FAMILY_2"/>
    <property type="match status" value="1"/>
</dbReference>
<keyword evidence="3" id="KW-0804">Transcription</keyword>
<evidence type="ECO:0000256" key="1">
    <source>
        <dbReference type="ARBA" id="ARBA00023015"/>
    </source>
</evidence>
<keyword evidence="6" id="KW-1185">Reference proteome</keyword>
<dbReference type="SMART" id="SM00342">
    <property type="entry name" value="HTH_ARAC"/>
    <property type="match status" value="1"/>
</dbReference>
<keyword evidence="2" id="KW-0238">DNA-binding</keyword>
<dbReference type="PANTHER" id="PTHR47894:SF1">
    <property type="entry name" value="HTH-TYPE TRANSCRIPTIONAL REGULATOR VQSM"/>
    <property type="match status" value="1"/>
</dbReference>
<dbReference type="EMBL" id="VIRS01000006">
    <property type="protein sequence ID" value="TQS45064.1"/>
    <property type="molecule type" value="Genomic_DNA"/>
</dbReference>
<dbReference type="InterPro" id="IPR009057">
    <property type="entry name" value="Homeodomain-like_sf"/>
</dbReference>
<comment type="caution">
    <text evidence="5">The sequence shown here is derived from an EMBL/GenBank/DDBJ whole genome shotgun (WGS) entry which is preliminary data.</text>
</comment>
<evidence type="ECO:0000256" key="3">
    <source>
        <dbReference type="ARBA" id="ARBA00023163"/>
    </source>
</evidence>
<dbReference type="InterPro" id="IPR032687">
    <property type="entry name" value="AraC-type_N"/>
</dbReference>
<sequence length="339" mass="36625">MGDPKLSRATIPPAVLTGLLDLADQYEVATSRWFAGTGVDRSRLEQPGTLVSYRQAVTVIRRALKTLPSGPLGLMIGGRDPLLTWGTLGIAMRSASTGAEAVRIALDYHQGSGTLMDYLGSSTDAGTIVELVPRTHEPDLLVFLTEEAFAGIVVMARLTFGASGGPVAASLAYPPPPWAATYARLWHCPVTFDSDRTTLTLPPALEKRRIPTANATHFEAALKATRALVDVDPVDDLVVAVEADLRADLSVRRTATQVADALGISPRTLHRRLADAGQSYGEIQDRVRRRQADALLRNTRRSIAAIAADLGYSDPREFRRAYKRWTSTTPSEVRKAGAT</sequence>
<reference evidence="5 6" key="1">
    <citation type="submission" date="2019-07" db="EMBL/GenBank/DDBJ databases">
        <title>Cryptosporangium phraense sp. nov., isolated from plant litter.</title>
        <authorList>
            <person name="Suriyachadkun C."/>
        </authorList>
    </citation>
    <scope>NUCLEOTIDE SEQUENCE [LARGE SCALE GENOMIC DNA]</scope>
    <source>
        <strain evidence="5 6">A-T 5661</strain>
    </source>
</reference>
<keyword evidence="1" id="KW-0805">Transcription regulation</keyword>
<evidence type="ECO:0000313" key="6">
    <source>
        <dbReference type="Proteomes" id="UP000317982"/>
    </source>
</evidence>
<evidence type="ECO:0000259" key="4">
    <source>
        <dbReference type="PROSITE" id="PS01124"/>
    </source>
</evidence>
<evidence type="ECO:0000313" key="5">
    <source>
        <dbReference type="EMBL" id="TQS45064.1"/>
    </source>
</evidence>
<protein>
    <submittedName>
        <fullName evidence="5">AraC family transcriptional regulator</fullName>
    </submittedName>
</protein>
<proteinExistence type="predicted"/>
<accession>A0A545AUQ8</accession>
<gene>
    <name evidence="5" type="ORF">FL583_11230</name>
</gene>
<dbReference type="AlphaFoldDB" id="A0A545AUQ8"/>
<dbReference type="OrthoDB" id="5241536at2"/>
<dbReference type="GO" id="GO:0003700">
    <property type="term" value="F:DNA-binding transcription factor activity"/>
    <property type="evidence" value="ECO:0007669"/>
    <property type="project" value="InterPro"/>
</dbReference>
<evidence type="ECO:0000256" key="2">
    <source>
        <dbReference type="ARBA" id="ARBA00023125"/>
    </source>
</evidence>
<dbReference type="GO" id="GO:0005829">
    <property type="term" value="C:cytosol"/>
    <property type="evidence" value="ECO:0007669"/>
    <property type="project" value="TreeGrafter"/>
</dbReference>
<dbReference type="PANTHER" id="PTHR47894">
    <property type="entry name" value="HTH-TYPE TRANSCRIPTIONAL REGULATOR GADX"/>
    <property type="match status" value="1"/>
</dbReference>
<dbReference type="RefSeq" id="WP_142704513.1">
    <property type="nucleotide sequence ID" value="NZ_VIRS01000006.1"/>
</dbReference>
<dbReference type="SUPFAM" id="SSF46689">
    <property type="entry name" value="Homeodomain-like"/>
    <property type="match status" value="1"/>
</dbReference>
<dbReference type="Proteomes" id="UP000317982">
    <property type="component" value="Unassembled WGS sequence"/>
</dbReference>